<organism evidence="2 3">
    <name type="scientific">Legionella worsleiensis</name>
    <dbReference type="NCBI Taxonomy" id="45076"/>
    <lineage>
        <taxon>Bacteria</taxon>
        <taxon>Pseudomonadati</taxon>
        <taxon>Pseudomonadota</taxon>
        <taxon>Gammaproteobacteria</taxon>
        <taxon>Legionellales</taxon>
        <taxon>Legionellaceae</taxon>
        <taxon>Legionella</taxon>
    </lineage>
</organism>
<keyword evidence="3" id="KW-1185">Reference proteome</keyword>
<keyword evidence="1" id="KW-0812">Transmembrane</keyword>
<name>A0A0W1AJD2_9GAMM</name>
<dbReference type="OrthoDB" id="5652060at2"/>
<evidence type="ECO:0008006" key="4">
    <source>
        <dbReference type="Google" id="ProtNLM"/>
    </source>
</evidence>
<evidence type="ECO:0000256" key="1">
    <source>
        <dbReference type="SAM" id="Phobius"/>
    </source>
</evidence>
<dbReference type="AlphaFoldDB" id="A0A0W1AJD2"/>
<comment type="caution">
    <text evidence="2">The sequence shown here is derived from an EMBL/GenBank/DDBJ whole genome shotgun (WGS) entry which is preliminary data.</text>
</comment>
<feature type="transmembrane region" description="Helical" evidence="1">
    <location>
        <begin position="6"/>
        <end position="26"/>
    </location>
</feature>
<dbReference type="PATRIC" id="fig|45076.6.peg.901"/>
<sequence length="178" mass="20031">MKKGHAGFILLMTICTLLVISVLVLFSMQQVIMYRNALNRQLTRHQNFYCMEDALMQIAEQELHQIDPGCVVSVQGAGKVIDKLVHNAGCLLSTGGKSYTYLVEDLGYFPCQMVQKGKKFFISRHLRVTLLQSTDEYNHTASVMQVRVIKGSSSAQSCPGERRTVLEGVNSWRYLPDV</sequence>
<evidence type="ECO:0000313" key="2">
    <source>
        <dbReference type="EMBL" id="KTD81328.1"/>
    </source>
</evidence>
<keyword evidence="1" id="KW-0472">Membrane</keyword>
<accession>A0A0W1AJD2</accession>
<reference evidence="2 3" key="1">
    <citation type="submission" date="2015-11" db="EMBL/GenBank/DDBJ databases">
        <title>Genomic analysis of 38 Legionella species identifies large and diverse effector repertoires.</title>
        <authorList>
            <person name="Burstein D."/>
            <person name="Amaro F."/>
            <person name="Zusman T."/>
            <person name="Lifshitz Z."/>
            <person name="Cohen O."/>
            <person name="Gilbert J.A."/>
            <person name="Pupko T."/>
            <person name="Shuman H.A."/>
            <person name="Segal G."/>
        </authorList>
    </citation>
    <scope>NUCLEOTIDE SEQUENCE [LARGE SCALE GENOMIC DNA]</scope>
    <source>
        <strain evidence="2 3">ATCC 49508</strain>
    </source>
</reference>
<dbReference type="EMBL" id="LNZC01000006">
    <property type="protein sequence ID" value="KTD81328.1"/>
    <property type="molecule type" value="Genomic_DNA"/>
</dbReference>
<dbReference type="Proteomes" id="UP000054662">
    <property type="component" value="Unassembled WGS sequence"/>
</dbReference>
<proteinExistence type="predicted"/>
<dbReference type="RefSeq" id="WP_058492656.1">
    <property type="nucleotide sequence ID" value="NZ_CBCRUR010000016.1"/>
</dbReference>
<dbReference type="STRING" id="45076.Lwor_0829"/>
<evidence type="ECO:0000313" key="3">
    <source>
        <dbReference type="Proteomes" id="UP000054662"/>
    </source>
</evidence>
<protein>
    <recommendedName>
        <fullName evidence="4">Tfp pilus assembly protein PilX</fullName>
    </recommendedName>
</protein>
<gene>
    <name evidence="2" type="ORF">Lwor_0829</name>
</gene>
<keyword evidence="1" id="KW-1133">Transmembrane helix</keyword>